<dbReference type="EMBL" id="CP026652">
    <property type="protein sequence ID" value="AVH58689.1"/>
    <property type="molecule type" value="Genomic_DNA"/>
</dbReference>
<keyword evidence="2" id="KW-0808">Transferase</keyword>
<evidence type="ECO:0000256" key="1">
    <source>
        <dbReference type="ARBA" id="ARBA00022676"/>
    </source>
</evidence>
<dbReference type="Proteomes" id="UP000238413">
    <property type="component" value="Chromosome"/>
</dbReference>
<gene>
    <name evidence="4" type="ORF">C4B68_26260</name>
</gene>
<evidence type="ECO:0000259" key="3">
    <source>
        <dbReference type="Pfam" id="PF13439"/>
    </source>
</evidence>
<dbReference type="RefSeq" id="WP_099499341.1">
    <property type="nucleotide sequence ID" value="NZ_CP026652.1"/>
</dbReference>
<dbReference type="InterPro" id="IPR028098">
    <property type="entry name" value="Glyco_trans_4-like_N"/>
</dbReference>
<keyword evidence="5" id="KW-1185">Reference proteome</keyword>
<feature type="domain" description="Glycosyltransferase subfamily 4-like N-terminal" evidence="3">
    <location>
        <begin position="15"/>
        <end position="204"/>
    </location>
</feature>
<name>A0ABN5I6S7_9ACTN</name>
<dbReference type="PANTHER" id="PTHR45947">
    <property type="entry name" value="SULFOQUINOVOSYL TRANSFERASE SQD2"/>
    <property type="match status" value="1"/>
</dbReference>
<dbReference type="Gene3D" id="3.40.50.2000">
    <property type="entry name" value="Glycogen Phosphorylase B"/>
    <property type="match status" value="2"/>
</dbReference>
<sequence length="390" mass="42409">MRIAMVTAAYLDVGVGGVESHVYEVSRQLRLRGHDPIVFRTSSGAARLRPPADVPLVVLRPGRLPSPYQRSPVTEVARRILNGFQAVGQADRVVGTTPDVVHFHDLCEALPMALWLRRRLPAAQVWTNHLGEFLALARYPAGRTVTRLLTAPYRLGIGPSSELARQDACRPPMRFISNGYDPARFYPVSPACRASLRAGFGLDPDQFVVLVPRRWAPTKGVLHFAHAVRRWVPSGRTATVLFAGSGTDRYAAYQEEVRRALAGAAVEVRTLGAVATADMPALYQVTDLTVVPSLKEATSLSAIESLGCGVPVLGTRVGGLLDLGDACGDCLTLVRPGDPDALLGGLSMFFRPEYRWDGERAAQIAAEIEKRFSWASVAESVERVYLEAMA</sequence>
<dbReference type="PANTHER" id="PTHR45947:SF3">
    <property type="entry name" value="SULFOQUINOVOSYL TRANSFERASE SQD2"/>
    <property type="match status" value="1"/>
</dbReference>
<proteinExistence type="predicted"/>
<dbReference type="CDD" id="cd03801">
    <property type="entry name" value="GT4_PimA-like"/>
    <property type="match status" value="1"/>
</dbReference>
<organism evidence="4 5">
    <name type="scientific">Streptomyces dengpaensis</name>
    <dbReference type="NCBI Taxonomy" id="2049881"/>
    <lineage>
        <taxon>Bacteria</taxon>
        <taxon>Bacillati</taxon>
        <taxon>Actinomycetota</taxon>
        <taxon>Actinomycetes</taxon>
        <taxon>Kitasatosporales</taxon>
        <taxon>Streptomycetaceae</taxon>
        <taxon>Streptomyces</taxon>
    </lineage>
</organism>
<dbReference type="Pfam" id="PF13692">
    <property type="entry name" value="Glyco_trans_1_4"/>
    <property type="match status" value="1"/>
</dbReference>
<dbReference type="Pfam" id="PF13439">
    <property type="entry name" value="Glyco_transf_4"/>
    <property type="match status" value="1"/>
</dbReference>
<keyword evidence="1" id="KW-0328">Glycosyltransferase</keyword>
<accession>A0ABN5I6S7</accession>
<evidence type="ECO:0000313" key="4">
    <source>
        <dbReference type="EMBL" id="AVH58689.1"/>
    </source>
</evidence>
<evidence type="ECO:0000256" key="2">
    <source>
        <dbReference type="ARBA" id="ARBA00022679"/>
    </source>
</evidence>
<protein>
    <submittedName>
        <fullName evidence="4">Glycosyltransferase family 1 protein</fullName>
    </submittedName>
</protein>
<evidence type="ECO:0000313" key="5">
    <source>
        <dbReference type="Proteomes" id="UP000238413"/>
    </source>
</evidence>
<reference evidence="4 5" key="1">
    <citation type="submission" date="2018-02" db="EMBL/GenBank/DDBJ databases">
        <title>Complete genome sequence of Streptomyces dengpaensis, the producer of angucyclines.</title>
        <authorList>
            <person name="Yumei L."/>
        </authorList>
    </citation>
    <scope>NUCLEOTIDE SEQUENCE [LARGE SCALE GENOMIC DNA]</scope>
    <source>
        <strain evidence="4 5">XZHG99</strain>
    </source>
</reference>
<dbReference type="SUPFAM" id="SSF53756">
    <property type="entry name" value="UDP-Glycosyltransferase/glycogen phosphorylase"/>
    <property type="match status" value="1"/>
</dbReference>
<dbReference type="InterPro" id="IPR050194">
    <property type="entry name" value="Glycosyltransferase_grp1"/>
</dbReference>